<keyword evidence="3" id="KW-1185">Reference proteome</keyword>
<dbReference type="OrthoDB" id="3538914at2759"/>
<dbReference type="VEuPathDB" id="FungiDB:MFRU_002g03210"/>
<name>A0A5M9JZT7_MONFR</name>
<evidence type="ECO:0000313" key="3">
    <source>
        <dbReference type="Proteomes" id="UP000322873"/>
    </source>
</evidence>
<sequence length="328" mass="37517">MRGIGSKATIILPFENEPTLILQAITLKTTNSSRDPANTYHQTILSDKMNRPIEHRLRPFGREPRIESLYDEYHRASDPYFAYSQEPLRRAAFNGYGPEYRLGRSFDRRNKNRSRILGPENIELMFDSGSDYEDARHRDALPFGKAMKKLRTVVKEAETIHSEILTAFVVDVQNVKNYTPDKILRQLWSLKLDSVSKIPERVENHNQHSFDNSDQDGNKAKKENDSEDTLHEQLNHQIAQVAEALKQAHTSIVVEKSNTTIFKASERLKEKIDTAGRQILELSHRVGDGSQDCEALLDELKGLHTLLESNKKLYAVEKEGENMESSVS</sequence>
<dbReference type="EMBL" id="VICG01000002">
    <property type="protein sequence ID" value="KAA8575064.1"/>
    <property type="molecule type" value="Genomic_DNA"/>
</dbReference>
<protein>
    <submittedName>
        <fullName evidence="2">Uncharacterized protein</fullName>
    </submittedName>
</protein>
<feature type="region of interest" description="Disordered" evidence="1">
    <location>
        <begin position="201"/>
        <end position="230"/>
    </location>
</feature>
<feature type="compositionally biased region" description="Basic and acidic residues" evidence="1">
    <location>
        <begin position="216"/>
        <end position="230"/>
    </location>
</feature>
<gene>
    <name evidence="2" type="ORF">EYC84_004282</name>
</gene>
<evidence type="ECO:0000256" key="1">
    <source>
        <dbReference type="SAM" id="MobiDB-lite"/>
    </source>
</evidence>
<dbReference type="Proteomes" id="UP000322873">
    <property type="component" value="Unassembled WGS sequence"/>
</dbReference>
<reference evidence="2 3" key="1">
    <citation type="submission" date="2019-06" db="EMBL/GenBank/DDBJ databases">
        <title>Genome Sequence of the Brown Rot Fungal Pathogen Monilinia fructicola.</title>
        <authorList>
            <person name="De Miccolis Angelini R.M."/>
            <person name="Landi L."/>
            <person name="Abate D."/>
            <person name="Pollastro S."/>
            <person name="Romanazzi G."/>
            <person name="Faretra F."/>
        </authorList>
    </citation>
    <scope>NUCLEOTIDE SEQUENCE [LARGE SCALE GENOMIC DNA]</scope>
    <source>
        <strain evidence="2 3">Mfrc123</strain>
    </source>
</reference>
<accession>A0A5M9JZT7</accession>
<organism evidence="2 3">
    <name type="scientific">Monilinia fructicola</name>
    <name type="common">Brown rot fungus</name>
    <name type="synonym">Ciboria fructicola</name>
    <dbReference type="NCBI Taxonomy" id="38448"/>
    <lineage>
        <taxon>Eukaryota</taxon>
        <taxon>Fungi</taxon>
        <taxon>Dikarya</taxon>
        <taxon>Ascomycota</taxon>
        <taxon>Pezizomycotina</taxon>
        <taxon>Leotiomycetes</taxon>
        <taxon>Helotiales</taxon>
        <taxon>Sclerotiniaceae</taxon>
        <taxon>Monilinia</taxon>
    </lineage>
</organism>
<dbReference type="AlphaFoldDB" id="A0A5M9JZT7"/>
<proteinExistence type="predicted"/>
<comment type="caution">
    <text evidence="2">The sequence shown here is derived from an EMBL/GenBank/DDBJ whole genome shotgun (WGS) entry which is preliminary data.</text>
</comment>
<evidence type="ECO:0000313" key="2">
    <source>
        <dbReference type="EMBL" id="KAA8575064.1"/>
    </source>
</evidence>